<accession>A0A5R9IWY9</accession>
<dbReference type="PROSITE" id="PS51257">
    <property type="entry name" value="PROKAR_LIPOPROTEIN"/>
    <property type="match status" value="1"/>
</dbReference>
<dbReference type="AlphaFoldDB" id="A0A5R9IWY9"/>
<keyword evidence="4" id="KW-0449">Lipoprotein</keyword>
<evidence type="ECO:0000313" key="5">
    <source>
        <dbReference type="Proteomes" id="UP000307790"/>
    </source>
</evidence>
<protein>
    <submittedName>
        <fullName evidence="4">VacJ family lipoprotein</fullName>
    </submittedName>
</protein>
<evidence type="ECO:0000256" key="3">
    <source>
        <dbReference type="SAM" id="SignalP"/>
    </source>
</evidence>
<evidence type="ECO:0000256" key="1">
    <source>
        <dbReference type="ARBA" id="ARBA00010634"/>
    </source>
</evidence>
<dbReference type="Proteomes" id="UP000307790">
    <property type="component" value="Unassembled WGS sequence"/>
</dbReference>
<feature type="signal peptide" evidence="3">
    <location>
        <begin position="1"/>
        <end position="22"/>
    </location>
</feature>
<feature type="chain" id="PRO_5024291100" evidence="3">
    <location>
        <begin position="23"/>
        <end position="255"/>
    </location>
</feature>
<evidence type="ECO:0000313" key="4">
    <source>
        <dbReference type="EMBL" id="TLU67696.1"/>
    </source>
</evidence>
<dbReference type="PANTHER" id="PTHR30035:SF3">
    <property type="entry name" value="INTERMEMBRANE PHOSPHOLIPID TRANSPORT SYSTEM LIPOPROTEIN MLAA"/>
    <property type="match status" value="1"/>
</dbReference>
<dbReference type="GO" id="GO:0016020">
    <property type="term" value="C:membrane"/>
    <property type="evidence" value="ECO:0007669"/>
    <property type="project" value="InterPro"/>
</dbReference>
<proteinExistence type="inferred from homology"/>
<dbReference type="EMBL" id="VCBC01000002">
    <property type="protein sequence ID" value="TLU67696.1"/>
    <property type="molecule type" value="Genomic_DNA"/>
</dbReference>
<dbReference type="InterPro" id="IPR007428">
    <property type="entry name" value="MlaA"/>
</dbReference>
<organism evidence="4 5">
    <name type="scientific">Thalassotalea litorea</name>
    <dbReference type="NCBI Taxonomy" id="2020715"/>
    <lineage>
        <taxon>Bacteria</taxon>
        <taxon>Pseudomonadati</taxon>
        <taxon>Pseudomonadota</taxon>
        <taxon>Gammaproteobacteria</taxon>
        <taxon>Alteromonadales</taxon>
        <taxon>Colwelliaceae</taxon>
        <taxon>Thalassotalea</taxon>
    </lineage>
</organism>
<dbReference type="GO" id="GO:0120010">
    <property type="term" value="P:intermembrane phospholipid transfer"/>
    <property type="evidence" value="ECO:0007669"/>
    <property type="project" value="TreeGrafter"/>
</dbReference>
<dbReference type="RefSeq" id="WP_138318299.1">
    <property type="nucleotide sequence ID" value="NZ_VCBC01000002.1"/>
</dbReference>
<keyword evidence="5" id="KW-1185">Reference proteome</keyword>
<sequence>MKFSFSSLIKIALAFVTLGLSACSTTNSGDNEYSDPLEPVNRAIWTFNWDYADKYVLKPASQTYVTYVPSPLRKGVYNIVLNINEPFSAVNSLLQLKVNRAAQTSGRFVLNSTVGLLGFFDVASYAGLNRQEEEFGEVLGYYGVPDGPYLMLPLLGPSSVRDETGDFVDGLYWPMAIIDFWPNVARYMIIGLETRAQLEEQEALLEDSVDPYVFVKQVYFQNITFRLYDGNPPIIIDEDEEAELDADLDDLLEEF</sequence>
<dbReference type="OrthoDB" id="9785326at2"/>
<dbReference type="PRINTS" id="PR01805">
    <property type="entry name" value="VACJLIPOPROT"/>
</dbReference>
<evidence type="ECO:0000256" key="2">
    <source>
        <dbReference type="ARBA" id="ARBA00022729"/>
    </source>
</evidence>
<comment type="similarity">
    <text evidence="1">Belongs to the MlaA family.</text>
</comment>
<gene>
    <name evidence="4" type="ORF">FE810_01740</name>
</gene>
<keyword evidence="2 3" id="KW-0732">Signal</keyword>
<dbReference type="Pfam" id="PF04333">
    <property type="entry name" value="MlaA"/>
    <property type="match status" value="1"/>
</dbReference>
<dbReference type="PANTHER" id="PTHR30035">
    <property type="entry name" value="LIPOPROTEIN VACJ-RELATED"/>
    <property type="match status" value="1"/>
</dbReference>
<comment type="caution">
    <text evidence="4">The sequence shown here is derived from an EMBL/GenBank/DDBJ whole genome shotgun (WGS) entry which is preliminary data.</text>
</comment>
<name>A0A5R9IWY9_9GAMM</name>
<reference evidence="4 5" key="1">
    <citation type="submission" date="2019-05" db="EMBL/GenBank/DDBJ databases">
        <title>Genome sequences of Thalassotalea litorea 1K03283.</title>
        <authorList>
            <person name="Zhang D."/>
        </authorList>
    </citation>
    <scope>NUCLEOTIDE SEQUENCE [LARGE SCALE GENOMIC DNA]</scope>
    <source>
        <strain evidence="4 5">MCCC 1K03283</strain>
    </source>
</reference>